<dbReference type="InterPro" id="IPR052189">
    <property type="entry name" value="L-asp_N-monooxygenase_NS-form"/>
</dbReference>
<dbReference type="SUPFAM" id="SSF51905">
    <property type="entry name" value="FAD/NAD(P)-binding domain"/>
    <property type="match status" value="1"/>
</dbReference>
<dbReference type="PANTHER" id="PTHR40254:SF1">
    <property type="entry name" value="BLR0577 PROTEIN"/>
    <property type="match status" value="1"/>
</dbReference>
<evidence type="ECO:0000313" key="3">
    <source>
        <dbReference type="Proteomes" id="UP000198977"/>
    </source>
</evidence>
<evidence type="ECO:0000313" key="2">
    <source>
        <dbReference type="EMBL" id="SFE44404.1"/>
    </source>
</evidence>
<dbReference type="OrthoDB" id="6309046at2"/>
<feature type="domain" description="FAD-dependent urate hydroxylase HpyO/Asp monooxygenase CreE-like FAD/NAD(P)-binding" evidence="1">
    <location>
        <begin position="6"/>
        <end position="165"/>
    </location>
</feature>
<dbReference type="PANTHER" id="PTHR40254">
    <property type="entry name" value="BLR0577 PROTEIN"/>
    <property type="match status" value="1"/>
</dbReference>
<reference evidence="3" key="1">
    <citation type="submission" date="2016-10" db="EMBL/GenBank/DDBJ databases">
        <authorList>
            <person name="Varghese N."/>
            <person name="Submissions S."/>
        </authorList>
    </citation>
    <scope>NUCLEOTIDE SEQUENCE [LARGE SCALE GENOMIC DNA]</scope>
    <source>
        <strain evidence="3">DSM 11443</strain>
    </source>
</reference>
<accession>A0A1I2AK53</accession>
<sequence length="533" mass="58513">MVLSVAIIGSGPTGVYTLAHLIRQKSPLEVSLFEKAETAGMGMPFSPEASSRTMLANIASIEIPPIKTTYLEWLRAVPQGKLTSYGVDPERLTERSFTPRLLLGEYFRDQFLEIIEDGRAAGHVINIHENTEVLDIGEWGQKFKLSTAAGPLAETFDHVVLATGHSFPEDDAATGSYFPNPWSGLISTDIAAGDIGVMGTSLSGIDAAMAVATQHGTFKPDADDGLTFETNSTDLRITMVSRNGLLPEADFYCPIPYEDLQIMTEQTLTEACQSPKPLDNIFGLFRAELAAADPAYARKIDLENLSADDFADAYFAARAEVDPFRWARKNLAEVERNKAENRTVHWRYAILRMHEQVEEAVSEFSDGDRARFDAGLKRVFIDNYAAVPPESIRRLLALRDAGVLHVAALGDDYELDAEAPQPTITTGDQKLVFDVFIDARGQKPMVTADLPFASLRHRLLEADQEVPDIADDYTLIAPPAIAGRVSFAAIPYLMHDKPFVQGITACAELGEAIARGVGKKSREAGIRRRRRLA</sequence>
<dbReference type="RefSeq" id="WP_093923949.1">
    <property type="nucleotide sequence ID" value="NZ_FOMW01000007.1"/>
</dbReference>
<dbReference type="STRING" id="74348.SAMN04488523_107115"/>
<gene>
    <name evidence="2" type="ORF">SAMN04488523_107115</name>
</gene>
<proteinExistence type="predicted"/>
<organism evidence="2 3">
    <name type="scientific">Sulfitobacter brevis</name>
    <dbReference type="NCBI Taxonomy" id="74348"/>
    <lineage>
        <taxon>Bacteria</taxon>
        <taxon>Pseudomonadati</taxon>
        <taxon>Pseudomonadota</taxon>
        <taxon>Alphaproteobacteria</taxon>
        <taxon>Rhodobacterales</taxon>
        <taxon>Roseobacteraceae</taxon>
        <taxon>Sulfitobacter</taxon>
    </lineage>
</organism>
<dbReference type="InterPro" id="IPR036188">
    <property type="entry name" value="FAD/NAD-bd_sf"/>
</dbReference>
<dbReference type="AlphaFoldDB" id="A0A1I2AK53"/>
<name>A0A1I2AK53_9RHOB</name>
<dbReference type="InterPro" id="IPR038732">
    <property type="entry name" value="HpyO/CreE_NAD-binding"/>
</dbReference>
<protein>
    <submittedName>
        <fullName evidence="2">Uncharacterized NAD(P)/FAD-binding protein YdhS</fullName>
    </submittedName>
</protein>
<evidence type="ECO:0000259" key="1">
    <source>
        <dbReference type="Pfam" id="PF13454"/>
    </source>
</evidence>
<dbReference type="Gene3D" id="3.50.50.60">
    <property type="entry name" value="FAD/NAD(P)-binding domain"/>
    <property type="match status" value="1"/>
</dbReference>
<dbReference type="Proteomes" id="UP000198977">
    <property type="component" value="Unassembled WGS sequence"/>
</dbReference>
<dbReference type="Pfam" id="PF13454">
    <property type="entry name" value="NAD_binding_9"/>
    <property type="match status" value="1"/>
</dbReference>
<keyword evidence="3" id="KW-1185">Reference proteome</keyword>
<dbReference type="EMBL" id="FOMW01000007">
    <property type="protein sequence ID" value="SFE44404.1"/>
    <property type="molecule type" value="Genomic_DNA"/>
</dbReference>